<comment type="caution">
    <text evidence="7">The sequence shown here is derived from an EMBL/GenBank/DDBJ whole genome shotgun (WGS) entry which is preliminary data.</text>
</comment>
<proteinExistence type="predicted"/>
<organism evidence="7 8">
    <name type="scientific">Flavivirga rizhaonensis</name>
    <dbReference type="NCBI Taxonomy" id="2559571"/>
    <lineage>
        <taxon>Bacteria</taxon>
        <taxon>Pseudomonadati</taxon>
        <taxon>Bacteroidota</taxon>
        <taxon>Flavobacteriia</taxon>
        <taxon>Flavobacteriales</taxon>
        <taxon>Flavobacteriaceae</taxon>
        <taxon>Flavivirga</taxon>
    </lineage>
</organism>
<keyword evidence="2" id="KW-1003">Cell membrane</keyword>
<reference evidence="7 8" key="1">
    <citation type="submission" date="2019-04" db="EMBL/GenBank/DDBJ databases">
        <authorList>
            <person name="Liu A."/>
        </authorList>
    </citation>
    <scope>NUCLEOTIDE SEQUENCE [LARGE SCALE GENOMIC DNA]</scope>
    <source>
        <strain evidence="7 8">RZ03</strain>
    </source>
</reference>
<dbReference type="Pfam" id="PF03626">
    <property type="entry name" value="COX4_pro"/>
    <property type="match status" value="1"/>
</dbReference>
<feature type="transmembrane region" description="Helical" evidence="6">
    <location>
        <begin position="30"/>
        <end position="50"/>
    </location>
</feature>
<comment type="subcellular location">
    <subcellularLocation>
        <location evidence="1">Cell membrane</location>
        <topology evidence="1">Multi-pass membrane protein</topology>
    </subcellularLocation>
</comment>
<keyword evidence="5 6" id="KW-0472">Membrane</keyword>
<evidence type="ECO:0000256" key="3">
    <source>
        <dbReference type="ARBA" id="ARBA00022692"/>
    </source>
</evidence>
<evidence type="ECO:0000256" key="4">
    <source>
        <dbReference type="ARBA" id="ARBA00022989"/>
    </source>
</evidence>
<dbReference type="InterPro" id="IPR005171">
    <property type="entry name" value="Cyt_c_oxidase_su4_prok"/>
</dbReference>
<gene>
    <name evidence="7" type="ORF">EM932_11355</name>
</gene>
<dbReference type="AlphaFoldDB" id="A0A4S1DXS7"/>
<sequence length="79" mass="8989">MHKTATITWIVLLVLTLASALFSKLESKYIILVILILAALKFLGIAFQFMEMKKAHVFWKTLIIGFLALFVIILLIIVK</sequence>
<evidence type="ECO:0000256" key="1">
    <source>
        <dbReference type="ARBA" id="ARBA00004651"/>
    </source>
</evidence>
<evidence type="ECO:0000313" key="7">
    <source>
        <dbReference type="EMBL" id="TGV02332.1"/>
    </source>
</evidence>
<protein>
    <recommendedName>
        <fullName evidence="9">Cytochrome C oxidase subunit IV</fullName>
    </recommendedName>
</protein>
<accession>A0A4S1DXS7</accession>
<dbReference type="EMBL" id="SRSO01000014">
    <property type="protein sequence ID" value="TGV02332.1"/>
    <property type="molecule type" value="Genomic_DNA"/>
</dbReference>
<keyword evidence="3 6" id="KW-0812">Transmembrane</keyword>
<keyword evidence="4 6" id="KW-1133">Transmembrane helix</keyword>
<keyword evidence="8" id="KW-1185">Reference proteome</keyword>
<evidence type="ECO:0008006" key="9">
    <source>
        <dbReference type="Google" id="ProtNLM"/>
    </source>
</evidence>
<evidence type="ECO:0000256" key="6">
    <source>
        <dbReference type="SAM" id="Phobius"/>
    </source>
</evidence>
<dbReference type="Proteomes" id="UP000307602">
    <property type="component" value="Unassembled WGS sequence"/>
</dbReference>
<evidence type="ECO:0000256" key="5">
    <source>
        <dbReference type="ARBA" id="ARBA00023136"/>
    </source>
</evidence>
<evidence type="ECO:0000313" key="8">
    <source>
        <dbReference type="Proteomes" id="UP000307602"/>
    </source>
</evidence>
<dbReference type="RefSeq" id="WP_135877309.1">
    <property type="nucleotide sequence ID" value="NZ_SRSO01000014.1"/>
</dbReference>
<feature type="transmembrane region" description="Helical" evidence="6">
    <location>
        <begin position="57"/>
        <end position="78"/>
    </location>
</feature>
<dbReference type="GO" id="GO:0005886">
    <property type="term" value="C:plasma membrane"/>
    <property type="evidence" value="ECO:0007669"/>
    <property type="project" value="UniProtKB-SubCell"/>
</dbReference>
<name>A0A4S1DXS7_9FLAO</name>
<evidence type="ECO:0000256" key="2">
    <source>
        <dbReference type="ARBA" id="ARBA00022475"/>
    </source>
</evidence>